<dbReference type="Proteomes" id="UP000015105">
    <property type="component" value="Chromosome 3D"/>
</dbReference>
<reference evidence="2" key="2">
    <citation type="journal article" date="2017" name="Nat. Plants">
        <title>The Aegilops tauschii genome reveals multiple impacts of transposons.</title>
        <authorList>
            <person name="Zhao G."/>
            <person name="Zou C."/>
            <person name="Li K."/>
            <person name="Wang K."/>
            <person name="Li T."/>
            <person name="Gao L."/>
            <person name="Zhang X."/>
            <person name="Wang H."/>
            <person name="Yang Z."/>
            <person name="Liu X."/>
            <person name="Jiang W."/>
            <person name="Mao L."/>
            <person name="Kong X."/>
            <person name="Jiao Y."/>
            <person name="Jia J."/>
        </authorList>
    </citation>
    <scope>NUCLEOTIDE SEQUENCE [LARGE SCALE GENOMIC DNA]</scope>
    <source>
        <strain evidence="2">cv. AL8/78</strain>
    </source>
</reference>
<evidence type="ECO:0000313" key="2">
    <source>
        <dbReference type="Proteomes" id="UP000015105"/>
    </source>
</evidence>
<dbReference type="EnsemblPlants" id="AET3Gv21237300.6">
    <property type="protein sequence ID" value="AET3Gv21237300.6"/>
    <property type="gene ID" value="AET3Gv21237300"/>
</dbReference>
<dbReference type="Gramene" id="AET3Gv21237300.6">
    <property type="protein sequence ID" value="AET3Gv21237300.6"/>
    <property type="gene ID" value="AET3Gv21237300"/>
</dbReference>
<sequence length="263" mass="29338">FSDLDDTLYPVGSGIGLDVMKNIQEYMVEKLGIDKSVSHELCILLYKQYGTTMAGLRAVGYQFDYDDFHGFVHGRLAYEKLKPDPLLRNILLSLPIRKLVFTNGDRLHASRAMKRLGIEDCFEGVLCFETLNPPSPTPAPANKVEIFDIMKHLAHPEPGVELPRSPILCKPNIDAMLHALKLADINPQTTIFFDDSVRNIQAGKQIGMHTVLVGTSERIKGADHALESLHNMKEAFPELWVEAVKDEDVRKSSKVGIETSVIA</sequence>
<dbReference type="InterPro" id="IPR010237">
    <property type="entry name" value="Pyr-5-nucltdase"/>
</dbReference>
<evidence type="ECO:0000313" key="1">
    <source>
        <dbReference type="EnsemblPlants" id="AET3Gv21237300.6"/>
    </source>
</evidence>
<reference evidence="1" key="5">
    <citation type="journal article" date="2021" name="G3 (Bethesda)">
        <title>Aegilops tauschii genome assembly Aet v5.0 features greater sequence contiguity and improved annotation.</title>
        <authorList>
            <person name="Wang L."/>
            <person name="Zhu T."/>
            <person name="Rodriguez J.C."/>
            <person name="Deal K.R."/>
            <person name="Dubcovsky J."/>
            <person name="McGuire P.E."/>
            <person name="Lux T."/>
            <person name="Spannagl M."/>
            <person name="Mayer K.F.X."/>
            <person name="Baldrich P."/>
            <person name="Meyers B.C."/>
            <person name="Huo N."/>
            <person name="Gu Y.Q."/>
            <person name="Zhou H."/>
            <person name="Devos K.M."/>
            <person name="Bennetzen J.L."/>
            <person name="Unver T."/>
            <person name="Budak H."/>
            <person name="Gulick P.J."/>
            <person name="Galiba G."/>
            <person name="Kalapos B."/>
            <person name="Nelson D.R."/>
            <person name="Li P."/>
            <person name="You F.M."/>
            <person name="Luo M.C."/>
            <person name="Dvorak J."/>
        </authorList>
    </citation>
    <scope>NUCLEOTIDE SEQUENCE [LARGE SCALE GENOMIC DNA]</scope>
    <source>
        <strain evidence="1">cv. AL8/78</strain>
    </source>
</reference>
<dbReference type="InterPro" id="IPR041492">
    <property type="entry name" value="HAD_2"/>
</dbReference>
<proteinExistence type="predicted"/>
<dbReference type="NCBIfam" id="TIGR01509">
    <property type="entry name" value="HAD-SF-IA-v3"/>
    <property type="match status" value="1"/>
</dbReference>
<dbReference type="Gene3D" id="3.40.50.1000">
    <property type="entry name" value="HAD superfamily/HAD-like"/>
    <property type="match status" value="1"/>
</dbReference>
<keyword evidence="2" id="KW-1185">Reference proteome</keyword>
<dbReference type="SUPFAM" id="SSF56784">
    <property type="entry name" value="HAD-like"/>
    <property type="match status" value="1"/>
</dbReference>
<dbReference type="Pfam" id="PF13419">
    <property type="entry name" value="HAD_2"/>
    <property type="match status" value="1"/>
</dbReference>
<dbReference type="PANTHER" id="PTHR12725">
    <property type="entry name" value="HALOACID DEHALOGENASE-LIKE HYDROLASE"/>
    <property type="match status" value="1"/>
</dbReference>
<organism evidence="1 2">
    <name type="scientific">Aegilops tauschii subsp. strangulata</name>
    <name type="common">Goatgrass</name>
    <dbReference type="NCBI Taxonomy" id="200361"/>
    <lineage>
        <taxon>Eukaryota</taxon>
        <taxon>Viridiplantae</taxon>
        <taxon>Streptophyta</taxon>
        <taxon>Embryophyta</taxon>
        <taxon>Tracheophyta</taxon>
        <taxon>Spermatophyta</taxon>
        <taxon>Magnoliopsida</taxon>
        <taxon>Liliopsida</taxon>
        <taxon>Poales</taxon>
        <taxon>Poaceae</taxon>
        <taxon>BOP clade</taxon>
        <taxon>Pooideae</taxon>
        <taxon>Triticodae</taxon>
        <taxon>Triticeae</taxon>
        <taxon>Triticinae</taxon>
        <taxon>Aegilops</taxon>
    </lineage>
</organism>
<dbReference type="PANTHER" id="PTHR12725:SF71">
    <property type="entry name" value="OS01G0973000 PROTEIN"/>
    <property type="match status" value="1"/>
</dbReference>
<dbReference type="InterPro" id="IPR023214">
    <property type="entry name" value="HAD_sf"/>
</dbReference>
<dbReference type="AlphaFoldDB" id="A0A453GVZ4"/>
<dbReference type="InterPro" id="IPR036412">
    <property type="entry name" value="HAD-like_sf"/>
</dbReference>
<name>A0A453GVZ4_AEGTS</name>
<dbReference type="NCBIfam" id="TIGR01993">
    <property type="entry name" value="Pyr-5-nucltdase"/>
    <property type="match status" value="1"/>
</dbReference>
<dbReference type="InterPro" id="IPR006439">
    <property type="entry name" value="HAD-SF_hydro_IA"/>
</dbReference>
<dbReference type="SFLD" id="SFLDG01129">
    <property type="entry name" value="C1.5:_HAD__Beta-PGM__Phosphata"/>
    <property type="match status" value="1"/>
</dbReference>
<reference evidence="1" key="4">
    <citation type="submission" date="2019-03" db="UniProtKB">
        <authorList>
            <consortium name="EnsemblPlants"/>
        </authorList>
    </citation>
    <scope>IDENTIFICATION</scope>
</reference>
<reference evidence="1" key="3">
    <citation type="journal article" date="2017" name="Nature">
        <title>Genome sequence of the progenitor of the wheat D genome Aegilops tauschii.</title>
        <authorList>
            <person name="Luo M.C."/>
            <person name="Gu Y.Q."/>
            <person name="Puiu D."/>
            <person name="Wang H."/>
            <person name="Twardziok S.O."/>
            <person name="Deal K.R."/>
            <person name="Huo N."/>
            <person name="Zhu T."/>
            <person name="Wang L."/>
            <person name="Wang Y."/>
            <person name="McGuire P.E."/>
            <person name="Liu S."/>
            <person name="Long H."/>
            <person name="Ramasamy R.K."/>
            <person name="Rodriguez J.C."/>
            <person name="Van S.L."/>
            <person name="Yuan L."/>
            <person name="Wang Z."/>
            <person name="Xia Z."/>
            <person name="Xiao L."/>
            <person name="Anderson O.D."/>
            <person name="Ouyang S."/>
            <person name="Liang Y."/>
            <person name="Zimin A.V."/>
            <person name="Pertea G."/>
            <person name="Qi P."/>
            <person name="Bennetzen J.L."/>
            <person name="Dai X."/>
            <person name="Dawson M.W."/>
            <person name="Muller H.G."/>
            <person name="Kugler K."/>
            <person name="Rivarola-Duarte L."/>
            <person name="Spannagl M."/>
            <person name="Mayer K.F.X."/>
            <person name="Lu F.H."/>
            <person name="Bevan M.W."/>
            <person name="Leroy P."/>
            <person name="Li P."/>
            <person name="You F.M."/>
            <person name="Sun Q."/>
            <person name="Liu Z."/>
            <person name="Lyons E."/>
            <person name="Wicker T."/>
            <person name="Salzberg S.L."/>
            <person name="Devos K.M."/>
            <person name="Dvorak J."/>
        </authorList>
    </citation>
    <scope>NUCLEOTIDE SEQUENCE [LARGE SCALE GENOMIC DNA]</scope>
    <source>
        <strain evidence="1">cv. AL8/78</strain>
    </source>
</reference>
<reference evidence="2" key="1">
    <citation type="journal article" date="2014" name="Science">
        <title>Ancient hybridizations among the ancestral genomes of bread wheat.</title>
        <authorList>
            <consortium name="International Wheat Genome Sequencing Consortium,"/>
            <person name="Marcussen T."/>
            <person name="Sandve S.R."/>
            <person name="Heier L."/>
            <person name="Spannagl M."/>
            <person name="Pfeifer M."/>
            <person name="Jakobsen K.S."/>
            <person name="Wulff B.B."/>
            <person name="Steuernagel B."/>
            <person name="Mayer K.F."/>
            <person name="Olsen O.A."/>
        </authorList>
    </citation>
    <scope>NUCLEOTIDE SEQUENCE [LARGE SCALE GENOMIC DNA]</scope>
    <source>
        <strain evidence="2">cv. AL8/78</strain>
    </source>
</reference>
<dbReference type="SFLD" id="SFLDG01132">
    <property type="entry name" value="C1.5.3:_5'-Nucleotidase_Like"/>
    <property type="match status" value="1"/>
</dbReference>
<dbReference type="SFLD" id="SFLDS00003">
    <property type="entry name" value="Haloacid_Dehalogenase"/>
    <property type="match status" value="1"/>
</dbReference>
<protein>
    <submittedName>
        <fullName evidence="1">Uncharacterized protein</fullName>
    </submittedName>
</protein>
<accession>A0A453GVZ4</accession>